<dbReference type="InParanoid" id="F4R9E7"/>
<dbReference type="HOGENOM" id="CLU_1180448_0_0_1"/>
<keyword evidence="1" id="KW-0812">Transmembrane</keyword>
<evidence type="ECO:0000256" key="1">
    <source>
        <dbReference type="SAM" id="Phobius"/>
    </source>
</evidence>
<dbReference type="EMBL" id="GL883093">
    <property type="protein sequence ID" value="EGG11168.1"/>
    <property type="molecule type" value="Genomic_DNA"/>
</dbReference>
<accession>F4R9E7</accession>
<dbReference type="KEGG" id="mlr:MELLADRAFT_92379"/>
<feature type="transmembrane region" description="Helical" evidence="1">
    <location>
        <begin position="12"/>
        <end position="33"/>
    </location>
</feature>
<keyword evidence="3" id="KW-1185">Reference proteome</keyword>
<protein>
    <submittedName>
        <fullName evidence="2">Secreted protein</fullName>
    </submittedName>
</protein>
<evidence type="ECO:0000313" key="2">
    <source>
        <dbReference type="EMBL" id="EGG11168.1"/>
    </source>
</evidence>
<dbReference type="Proteomes" id="UP000001072">
    <property type="component" value="Unassembled WGS sequence"/>
</dbReference>
<proteinExistence type="predicted"/>
<keyword evidence="1" id="KW-1133">Transmembrane helix</keyword>
<gene>
    <name evidence="2" type="ORF">MELLADRAFT_92379</name>
</gene>
<keyword evidence="1" id="KW-0472">Membrane</keyword>
<reference evidence="3" key="1">
    <citation type="journal article" date="2011" name="Proc. Natl. Acad. Sci. U.S.A.">
        <title>Obligate biotrophy features unraveled by the genomic analysis of rust fungi.</title>
        <authorList>
            <person name="Duplessis S."/>
            <person name="Cuomo C.A."/>
            <person name="Lin Y.-C."/>
            <person name="Aerts A."/>
            <person name="Tisserant E."/>
            <person name="Veneault-Fourrey C."/>
            <person name="Joly D.L."/>
            <person name="Hacquard S."/>
            <person name="Amselem J."/>
            <person name="Cantarel B.L."/>
            <person name="Chiu R."/>
            <person name="Coutinho P.M."/>
            <person name="Feau N."/>
            <person name="Field M."/>
            <person name="Frey P."/>
            <person name="Gelhaye E."/>
            <person name="Goldberg J."/>
            <person name="Grabherr M.G."/>
            <person name="Kodira C.D."/>
            <person name="Kohler A."/>
            <person name="Kuees U."/>
            <person name="Lindquist E.A."/>
            <person name="Lucas S.M."/>
            <person name="Mago R."/>
            <person name="Mauceli E."/>
            <person name="Morin E."/>
            <person name="Murat C."/>
            <person name="Pangilinan J.L."/>
            <person name="Park R."/>
            <person name="Pearson M."/>
            <person name="Quesneville H."/>
            <person name="Rouhier N."/>
            <person name="Sakthikumar S."/>
            <person name="Salamov A.A."/>
            <person name="Schmutz J."/>
            <person name="Selles B."/>
            <person name="Shapiro H."/>
            <person name="Tanguay P."/>
            <person name="Tuskan G.A."/>
            <person name="Henrissat B."/>
            <person name="Van de Peer Y."/>
            <person name="Rouze P."/>
            <person name="Ellis J.G."/>
            <person name="Dodds P.N."/>
            <person name="Schein J.E."/>
            <person name="Zhong S."/>
            <person name="Hamelin R.C."/>
            <person name="Grigoriev I.V."/>
            <person name="Szabo L.J."/>
            <person name="Martin F."/>
        </authorList>
    </citation>
    <scope>NUCLEOTIDE SEQUENCE [LARGE SCALE GENOMIC DNA]</scope>
    <source>
        <strain evidence="3">98AG31 / pathotype 3-4-7</strain>
    </source>
</reference>
<dbReference type="AlphaFoldDB" id="F4R9E7"/>
<name>F4R9E7_MELLP</name>
<sequence length="245" mass="26414">MSDTSQRIIKNLLSFQFYLALAVLWLFSAQIVISSPIPHPNPALFGEAADLGHLAAQGGRSTSLGGLDAGKIAKNVPNLYTIPESSVLEVPKLSRSKAVAPGRSKLDPFELSPGPEIKPGAADEGKLSELTGTVTEVGKTGVEAGSKVNMGIGNLGYLVKNVKTGLQRLLNRVSKFYTKILISRVRSSALKEWNLAQKLSQLQTLEKDGVKSKALAQAKQVHFKKMEVYNLKAGKLLEKLKSITH</sequence>
<dbReference type="RefSeq" id="XP_007405770.1">
    <property type="nucleotide sequence ID" value="XM_007405708.1"/>
</dbReference>
<evidence type="ECO:0000313" key="3">
    <source>
        <dbReference type="Proteomes" id="UP000001072"/>
    </source>
</evidence>
<dbReference type="VEuPathDB" id="FungiDB:MELLADRAFT_92379"/>
<dbReference type="GeneID" id="18936228"/>
<organism evidence="3">
    <name type="scientific">Melampsora larici-populina (strain 98AG31 / pathotype 3-4-7)</name>
    <name type="common">Poplar leaf rust fungus</name>
    <dbReference type="NCBI Taxonomy" id="747676"/>
    <lineage>
        <taxon>Eukaryota</taxon>
        <taxon>Fungi</taxon>
        <taxon>Dikarya</taxon>
        <taxon>Basidiomycota</taxon>
        <taxon>Pucciniomycotina</taxon>
        <taxon>Pucciniomycetes</taxon>
        <taxon>Pucciniales</taxon>
        <taxon>Melampsoraceae</taxon>
        <taxon>Melampsora</taxon>
    </lineage>
</organism>